<evidence type="ECO:0000256" key="2">
    <source>
        <dbReference type="ARBA" id="ARBA00022448"/>
    </source>
</evidence>
<evidence type="ECO:0000256" key="11">
    <source>
        <dbReference type="SAM" id="MobiDB-lite"/>
    </source>
</evidence>
<dbReference type="GO" id="GO:0005886">
    <property type="term" value="C:plasma membrane"/>
    <property type="evidence" value="ECO:0007669"/>
    <property type="project" value="UniProtKB-SubCell"/>
</dbReference>
<evidence type="ECO:0000256" key="1">
    <source>
        <dbReference type="ARBA" id="ARBA00004429"/>
    </source>
</evidence>
<keyword evidence="15" id="KW-1185">Reference proteome</keyword>
<dbReference type="Pfam" id="PF02687">
    <property type="entry name" value="FtsX"/>
    <property type="match status" value="1"/>
</dbReference>
<dbReference type="GO" id="GO:0006865">
    <property type="term" value="P:amino acid transport"/>
    <property type="evidence" value="ECO:0007669"/>
    <property type="project" value="UniProtKB-KW"/>
</dbReference>
<comment type="subcellular location">
    <subcellularLocation>
        <location evidence="1">Cell inner membrane</location>
        <topology evidence="1">Multi-pass membrane protein</topology>
    </subcellularLocation>
</comment>
<keyword evidence="3" id="KW-1003">Cell membrane</keyword>
<keyword evidence="2" id="KW-0813">Transport</keyword>
<feature type="transmembrane region" description="Helical" evidence="12">
    <location>
        <begin position="706"/>
        <end position="734"/>
    </location>
</feature>
<keyword evidence="4 12" id="KW-0812">Transmembrane</keyword>
<dbReference type="KEGG" id="vao:FA707_04455"/>
<dbReference type="CDD" id="cd03255">
    <property type="entry name" value="ABC_MJ0796_LolCDE_FtsE"/>
    <property type="match status" value="1"/>
</dbReference>
<dbReference type="SUPFAM" id="SSF52540">
    <property type="entry name" value="P-loop containing nucleoside triphosphate hydrolases"/>
    <property type="match status" value="1"/>
</dbReference>
<dbReference type="RefSeq" id="WP_136953093.1">
    <property type="nucleotide sequence ID" value="NZ_CP039712.1"/>
</dbReference>
<sequence>MLELKNIRKTYQLGGQETIALENINLSFNRNQFVSILGQSGSGKTTLLNIIGGLDQYTSGDLLVEGTSTKTFKDKDWDSYRNTTIGFVFQSYNLISHLSVLENVKMALSLTGVSTKEAEKRALTALDEVGLSEHAKKRPNQLSGGQMQRVAIARALVNNPKILLADEPTGALDSKTSIQIMELIKRISHDRLVIMVTHNPELAEQYSDRIIRVADGSILEDTVPVNVLNDSTEKFTKSKTSMSFFTAIKSSMKNLLTKKTRTALVTLAGSIGIISIGLVLALSNGMKSYIDDLQKETLSGIPLTISQTSAGNFDSMTESPDKNNTNQSSNEITIKEPITTHQNIYNEDILGNGETFIDFLEREAKGKYSNLTYDTGYQMNVLTKNTNGDIQQVKKEAADPSNPASMFSMGSLFAKLPANGENILSQYEVIASENKAFTYPTNQNELILFVNYDNTLNKDISKALGLSSEETQDAQQLLGKEFRMIDNDSFYEKSPVGNFFINQVIDERMYDNGLEAKIVAIMRPKDATATLISASLGYTEQLETKMLAKEKDSDIIKFMKEHPKTNALSPSNDEIDEDTHKSIMQTLGGDTSPTNISIYPSTFDEREAITKVIGDYNRQIAKKFGKNSDDYTKYMIQYTDMAEMMTGMMTTMLDTITVILTAFAAISLIVSSVMIGILTYVSVVERTKEIGIMRALGARKKDITRIFNAEAGLIGLISGIVGVMITMLLTIPINSIVSKLIDMDGFNASLKPEYGLALILLSVILTLVAGFIPSKGAAKKDPVEALRTE</sequence>
<evidence type="ECO:0000313" key="14">
    <source>
        <dbReference type="EMBL" id="QCI86259.1"/>
    </source>
</evidence>
<gene>
    <name evidence="14" type="ORF">FA707_04455</name>
</gene>
<dbReference type="InterPro" id="IPR017871">
    <property type="entry name" value="ABC_transporter-like_CS"/>
</dbReference>
<evidence type="ECO:0000256" key="4">
    <source>
        <dbReference type="ARBA" id="ARBA00022692"/>
    </source>
</evidence>
<dbReference type="PANTHER" id="PTHR42798:SF6">
    <property type="entry name" value="CELL DIVISION ATP-BINDING PROTEIN FTSE"/>
    <property type="match status" value="1"/>
</dbReference>
<dbReference type="SMART" id="SM00382">
    <property type="entry name" value="AAA"/>
    <property type="match status" value="1"/>
</dbReference>
<evidence type="ECO:0000313" key="15">
    <source>
        <dbReference type="Proteomes" id="UP000298615"/>
    </source>
</evidence>
<dbReference type="Gene3D" id="3.40.50.300">
    <property type="entry name" value="P-loop containing nucleotide triphosphate hydrolases"/>
    <property type="match status" value="1"/>
</dbReference>
<dbReference type="FunFam" id="3.40.50.300:FF:000032">
    <property type="entry name" value="Export ABC transporter ATP-binding protein"/>
    <property type="match status" value="1"/>
</dbReference>
<keyword evidence="9 12" id="KW-0472">Membrane</keyword>
<name>A0A4D7CQB8_9ENTE</name>
<evidence type="ECO:0000256" key="12">
    <source>
        <dbReference type="SAM" id="Phobius"/>
    </source>
</evidence>
<evidence type="ECO:0000259" key="13">
    <source>
        <dbReference type="PROSITE" id="PS50893"/>
    </source>
</evidence>
<keyword evidence="6 14" id="KW-0067">ATP-binding</keyword>
<evidence type="ECO:0000256" key="6">
    <source>
        <dbReference type="ARBA" id="ARBA00022840"/>
    </source>
</evidence>
<keyword evidence="7" id="KW-0029">Amino-acid transport</keyword>
<dbReference type="Proteomes" id="UP000298615">
    <property type="component" value="Chromosome"/>
</dbReference>
<evidence type="ECO:0000256" key="5">
    <source>
        <dbReference type="ARBA" id="ARBA00022741"/>
    </source>
</evidence>
<evidence type="ECO:0000256" key="8">
    <source>
        <dbReference type="ARBA" id="ARBA00022989"/>
    </source>
</evidence>
<feature type="domain" description="ABC transporter" evidence="13">
    <location>
        <begin position="2"/>
        <end position="240"/>
    </location>
</feature>
<protein>
    <submittedName>
        <fullName evidence="14">ATP-binding cassette domain-containing protein</fullName>
    </submittedName>
</protein>
<dbReference type="InterPro" id="IPR027417">
    <property type="entry name" value="P-loop_NTPase"/>
</dbReference>
<dbReference type="InterPro" id="IPR003593">
    <property type="entry name" value="AAA+_ATPase"/>
</dbReference>
<dbReference type="PROSITE" id="PS00211">
    <property type="entry name" value="ABC_TRANSPORTER_1"/>
    <property type="match status" value="1"/>
</dbReference>
<feature type="transmembrane region" description="Helical" evidence="12">
    <location>
        <begin position="262"/>
        <end position="282"/>
    </location>
</feature>
<evidence type="ECO:0000256" key="7">
    <source>
        <dbReference type="ARBA" id="ARBA00022970"/>
    </source>
</evidence>
<dbReference type="AlphaFoldDB" id="A0A4D7CQB8"/>
<evidence type="ECO:0000256" key="9">
    <source>
        <dbReference type="ARBA" id="ARBA00023136"/>
    </source>
</evidence>
<dbReference type="GO" id="GO:0022857">
    <property type="term" value="F:transmembrane transporter activity"/>
    <property type="evidence" value="ECO:0007669"/>
    <property type="project" value="UniProtKB-ARBA"/>
</dbReference>
<keyword evidence="5" id="KW-0547">Nucleotide-binding</keyword>
<feature type="region of interest" description="Disordered" evidence="11">
    <location>
        <begin position="309"/>
        <end position="328"/>
    </location>
</feature>
<dbReference type="GO" id="GO:0098796">
    <property type="term" value="C:membrane protein complex"/>
    <property type="evidence" value="ECO:0007669"/>
    <property type="project" value="UniProtKB-ARBA"/>
</dbReference>
<dbReference type="InterPro" id="IPR003439">
    <property type="entry name" value="ABC_transporter-like_ATP-bd"/>
</dbReference>
<organism evidence="14 15">
    <name type="scientific">Vagococcus zengguangii</name>
    <dbReference type="NCBI Taxonomy" id="2571750"/>
    <lineage>
        <taxon>Bacteria</taxon>
        <taxon>Bacillati</taxon>
        <taxon>Bacillota</taxon>
        <taxon>Bacilli</taxon>
        <taxon>Lactobacillales</taxon>
        <taxon>Enterococcaceae</taxon>
        <taxon>Vagococcus</taxon>
    </lineage>
</organism>
<comment type="similarity">
    <text evidence="10">Belongs to the ABC transporter superfamily. Macrolide exporter (TC 3.A.1.122) family.</text>
</comment>
<reference evidence="14 15" key="1">
    <citation type="submission" date="2019-04" db="EMBL/GenBank/DDBJ databases">
        <title>Vagococcus sp. nov., isolated from faeces of yaks (Bos grunniens).</title>
        <authorList>
            <person name="Ge Y."/>
        </authorList>
    </citation>
    <scope>NUCLEOTIDE SEQUENCE [LARGE SCALE GENOMIC DNA]</scope>
    <source>
        <strain evidence="14 15">MN-17</strain>
    </source>
</reference>
<feature type="transmembrane region" description="Helical" evidence="12">
    <location>
        <begin position="658"/>
        <end position="685"/>
    </location>
</feature>
<dbReference type="GO" id="GO:0005524">
    <property type="term" value="F:ATP binding"/>
    <property type="evidence" value="ECO:0007669"/>
    <property type="project" value="UniProtKB-KW"/>
</dbReference>
<dbReference type="PROSITE" id="PS50893">
    <property type="entry name" value="ABC_TRANSPORTER_2"/>
    <property type="match status" value="1"/>
</dbReference>
<dbReference type="InterPro" id="IPR003838">
    <property type="entry name" value="ABC3_permease_C"/>
</dbReference>
<dbReference type="InterPro" id="IPR017911">
    <property type="entry name" value="MacB-like_ATP-bd"/>
</dbReference>
<dbReference type="PANTHER" id="PTHR42798">
    <property type="entry name" value="LIPOPROTEIN-RELEASING SYSTEM ATP-BINDING PROTEIN LOLD"/>
    <property type="match status" value="1"/>
</dbReference>
<accession>A0A4D7CQB8</accession>
<keyword evidence="8 12" id="KW-1133">Transmembrane helix</keyword>
<feature type="transmembrane region" description="Helical" evidence="12">
    <location>
        <begin position="754"/>
        <end position="772"/>
    </location>
</feature>
<evidence type="ECO:0000256" key="3">
    <source>
        <dbReference type="ARBA" id="ARBA00022475"/>
    </source>
</evidence>
<dbReference type="GO" id="GO:0016887">
    <property type="term" value="F:ATP hydrolysis activity"/>
    <property type="evidence" value="ECO:0007669"/>
    <property type="project" value="InterPro"/>
</dbReference>
<evidence type="ECO:0000256" key="10">
    <source>
        <dbReference type="ARBA" id="ARBA00038388"/>
    </source>
</evidence>
<proteinExistence type="inferred from homology"/>
<dbReference type="Pfam" id="PF00005">
    <property type="entry name" value="ABC_tran"/>
    <property type="match status" value="1"/>
</dbReference>
<dbReference type="EMBL" id="CP039712">
    <property type="protein sequence ID" value="QCI86259.1"/>
    <property type="molecule type" value="Genomic_DNA"/>
</dbReference>